<protein>
    <submittedName>
        <fullName evidence="2">Uncharacterized protein</fullName>
    </submittedName>
</protein>
<name>A0A022QAB7_ERYGU</name>
<organism evidence="2 3">
    <name type="scientific">Erythranthe guttata</name>
    <name type="common">Yellow monkey flower</name>
    <name type="synonym">Mimulus guttatus</name>
    <dbReference type="NCBI Taxonomy" id="4155"/>
    <lineage>
        <taxon>Eukaryota</taxon>
        <taxon>Viridiplantae</taxon>
        <taxon>Streptophyta</taxon>
        <taxon>Embryophyta</taxon>
        <taxon>Tracheophyta</taxon>
        <taxon>Spermatophyta</taxon>
        <taxon>Magnoliopsida</taxon>
        <taxon>eudicotyledons</taxon>
        <taxon>Gunneridae</taxon>
        <taxon>Pentapetalae</taxon>
        <taxon>asterids</taxon>
        <taxon>lamiids</taxon>
        <taxon>Lamiales</taxon>
        <taxon>Phrymaceae</taxon>
        <taxon>Erythranthe</taxon>
    </lineage>
</organism>
<keyword evidence="3" id="KW-1185">Reference proteome</keyword>
<feature type="compositionally biased region" description="Basic and acidic residues" evidence="1">
    <location>
        <begin position="1"/>
        <end position="46"/>
    </location>
</feature>
<evidence type="ECO:0000313" key="3">
    <source>
        <dbReference type="Proteomes" id="UP000030748"/>
    </source>
</evidence>
<gene>
    <name evidence="2" type="ORF">MIMGU_mgv1a008887mg</name>
</gene>
<proteinExistence type="predicted"/>
<feature type="region of interest" description="Disordered" evidence="1">
    <location>
        <begin position="147"/>
        <end position="173"/>
    </location>
</feature>
<sequence length="359" mass="39913">MTNNDDKFHQRWEFRRREVDADTSSDESKSNSKDLILLEDKDEKTDTPQSQMRNTAEPKFVEPSGKKIKSKSEPKPVEPSGTKIKSKSEPKPKPKGKRKKTLNAATNEGVVMFKDLKIFGDSLIQELKVDRENMFARMRQEMAKLVASSKSSNLNPIKKKVPSKNRTKTSAKPTDKIVISHVASHARKSTDGDILRQSANPRMNLGNGSSSDQVVSSPYLTLPTVVSKPQRNNLVCSDIENGKLQTEERLFGRFSDIYHRSVGLLGQNFSQAGGSLPVGFPIPVHQKMGNGSNMFVDNSKVQMRMNNDCGNLRFPEGIGASSERVFFPNGISTFLPHKLDGEFASLRPSDIKDGQFLSG</sequence>
<dbReference type="AlphaFoldDB" id="A0A022QAB7"/>
<accession>A0A022QAB7</accession>
<dbReference type="Proteomes" id="UP000030748">
    <property type="component" value="Unassembled WGS sequence"/>
</dbReference>
<dbReference type="EMBL" id="KI632162">
    <property type="protein sequence ID" value="EYU23440.1"/>
    <property type="molecule type" value="Genomic_DNA"/>
</dbReference>
<evidence type="ECO:0000256" key="1">
    <source>
        <dbReference type="SAM" id="MobiDB-lite"/>
    </source>
</evidence>
<feature type="compositionally biased region" description="Basic residues" evidence="1">
    <location>
        <begin position="157"/>
        <end position="169"/>
    </location>
</feature>
<evidence type="ECO:0000313" key="2">
    <source>
        <dbReference type="EMBL" id="EYU23440.1"/>
    </source>
</evidence>
<reference evidence="2 3" key="1">
    <citation type="journal article" date="2013" name="Proc. Natl. Acad. Sci. U.S.A.">
        <title>Fine-scale variation in meiotic recombination in Mimulus inferred from population shotgun sequencing.</title>
        <authorList>
            <person name="Hellsten U."/>
            <person name="Wright K.M."/>
            <person name="Jenkins J."/>
            <person name="Shu S."/>
            <person name="Yuan Y."/>
            <person name="Wessler S.R."/>
            <person name="Schmutz J."/>
            <person name="Willis J.H."/>
            <person name="Rokhsar D.S."/>
        </authorList>
    </citation>
    <scope>NUCLEOTIDE SEQUENCE [LARGE SCALE GENOMIC DNA]</scope>
    <source>
        <strain evidence="3">cv. DUN x IM62</strain>
    </source>
</reference>
<feature type="region of interest" description="Disordered" evidence="1">
    <location>
        <begin position="1"/>
        <end position="103"/>
    </location>
</feature>